<accession>A0A7X9YIK5</accession>
<dbReference type="Proteomes" id="UP000546970">
    <property type="component" value="Unassembled WGS sequence"/>
</dbReference>
<dbReference type="RefSeq" id="WP_169276940.1">
    <property type="nucleotide sequence ID" value="NZ_JABBCP010000001.1"/>
</dbReference>
<dbReference type="EMBL" id="JABBCP010000001">
    <property type="protein sequence ID" value="NMF55278.1"/>
    <property type="molecule type" value="Genomic_DNA"/>
</dbReference>
<keyword evidence="2" id="KW-1185">Reference proteome</keyword>
<name>A0A7X9YIK5_9ACTN</name>
<evidence type="ECO:0000313" key="2">
    <source>
        <dbReference type="Proteomes" id="UP000546970"/>
    </source>
</evidence>
<proteinExistence type="predicted"/>
<comment type="caution">
    <text evidence="1">The sequence shown here is derived from an EMBL/GenBank/DDBJ whole genome shotgun (WGS) entry which is preliminary data.</text>
</comment>
<organism evidence="1 2">
    <name type="scientific">Collinsella acetigenes</name>
    <dbReference type="NCBI Taxonomy" id="2713419"/>
    <lineage>
        <taxon>Bacteria</taxon>
        <taxon>Bacillati</taxon>
        <taxon>Actinomycetota</taxon>
        <taxon>Coriobacteriia</taxon>
        <taxon>Coriobacteriales</taxon>
        <taxon>Coriobacteriaceae</taxon>
        <taxon>Collinsella</taxon>
    </lineage>
</organism>
<protein>
    <submittedName>
        <fullName evidence="1">Uncharacterized protein</fullName>
    </submittedName>
</protein>
<evidence type="ECO:0000313" key="1">
    <source>
        <dbReference type="EMBL" id="NMF55278.1"/>
    </source>
</evidence>
<reference evidence="1 2" key="1">
    <citation type="submission" date="2020-04" db="EMBL/GenBank/DDBJ databases">
        <title>Collinsella sp. KGMB02528 nov., an anaerobic actinobacterium isolated from human feces.</title>
        <authorList>
            <person name="Han K.-I."/>
            <person name="Eom M.K."/>
            <person name="Kim J.-S."/>
            <person name="Lee K.C."/>
            <person name="Suh M.K."/>
            <person name="Park S.-H."/>
            <person name="Lee J.H."/>
            <person name="Kang S.W."/>
            <person name="Park J.-E."/>
            <person name="Oh B.S."/>
            <person name="Yu S.Y."/>
            <person name="Choi S.-H."/>
            <person name="Lee D.H."/>
            <person name="Yoon H."/>
            <person name="Kim B.-Y."/>
            <person name="Lee J.H."/>
            <person name="Lee J.-S."/>
        </authorList>
    </citation>
    <scope>NUCLEOTIDE SEQUENCE [LARGE SCALE GENOMIC DNA]</scope>
    <source>
        <strain evidence="1 2">KGMB02528</strain>
    </source>
</reference>
<gene>
    <name evidence="1" type="ORF">HF320_02865</name>
</gene>
<sequence>MNISTGYLEALADSDCGWFYRRDADTFKQIPGTPIAYWAGAGALSSYEKGRLLSTVANPKAGITTGNNDGFIHFWWECCLSKTGRADSLGASWFLCNKGGAYRKWYGNLENVMNFDGNAQVKMSELPGYRPVNLSLQGEESVSWSDITSGGNSFRLNGPGLMFDHVGISAFPKKDLLCRIAGFLNSSSAESFLKFISPTLHCNAGDIAKLPYLDAANETGVEIDAMTNECVFVSKHDWDSLETSWDFKCSPLI</sequence>
<dbReference type="AlphaFoldDB" id="A0A7X9YIK5"/>